<evidence type="ECO:0008006" key="3">
    <source>
        <dbReference type="Google" id="ProtNLM"/>
    </source>
</evidence>
<protein>
    <recommendedName>
        <fullName evidence="3">40-residue YVTN family beta-propeller repeat-containing protein</fullName>
    </recommendedName>
</protein>
<name>I3ZL43_TERRK</name>
<dbReference type="RefSeq" id="WP_014787221.1">
    <property type="nucleotide sequence ID" value="NC_018014.1"/>
</dbReference>
<dbReference type="KEGG" id="trs:Terro_3750"/>
<dbReference type="HOGENOM" id="CLU_356266_0_0_0"/>
<dbReference type="Gene3D" id="2.130.10.10">
    <property type="entry name" value="YVTN repeat-like/Quinoprotein amine dehydrogenase"/>
    <property type="match status" value="1"/>
</dbReference>
<dbReference type="OrthoDB" id="101199at2"/>
<proteinExistence type="predicted"/>
<dbReference type="AlphaFoldDB" id="I3ZL43"/>
<keyword evidence="2" id="KW-1185">Reference proteome</keyword>
<dbReference type="PROSITE" id="PS51257">
    <property type="entry name" value="PROKAR_LIPOPROTEIN"/>
    <property type="match status" value="1"/>
</dbReference>
<dbReference type="EMBL" id="CP003379">
    <property type="protein sequence ID" value="AFL89961.1"/>
    <property type="molecule type" value="Genomic_DNA"/>
</dbReference>
<dbReference type="InterPro" id="IPR011044">
    <property type="entry name" value="Quino_amine_DH_bsu"/>
</dbReference>
<dbReference type="Proteomes" id="UP000006056">
    <property type="component" value="Chromosome"/>
</dbReference>
<sequence length="783" mass="78987">MQRRLLSLFVILFFAVPVGVSLSGCGGSRSGSSGAFCNGTIGPRVGDAQSIVLQPTVGGVSLGFTQTSSVTTPTATDCQGNAVTIAKYTYASSNQNIADVNPNTGSICAGQWNRNNASGIPDYTFCTNTTNVSGVAELTASGGGANSNKVLVYVHPQITAITLGAKSTDCVNDPATNCPAYTATATTSAPAYDPNTCISFNQSAQLVARFFAGSSNITYSAGHANFSAQTAGLVTFENTSGVATALAPGTTIVTATIANSTSTAGLISVCPPKTITISTPNAVNGAVTVNPNNTEPITATVKDINGVTLTGLNLTYTSTTPVSAPASSTGIAPVFPGTAAINAFCLPPNCNPSPYGNVGFLGTGKPVASNTLLSTTPGNSSTRLWIGSTDSKYLVPVDLTTGVVPSPTALPYTPNSMVLSQNGATIFMGSPFGLMTFTTASNTIASVSTTLQGTVLAVSPDSGTVVISDSTRNQISVVNTATSTVTSTFTGIGTRAAYTPDGETLYVTTAANHLLVYSAFTSWQEYDLSATGGANDVAVAIPSVGAFVGGSTAINGRSYCPTTVASRTVFYPQASLTTVSAAVGDRVASTNDGRHLLDVRLAASGGTPIVNDVTFPTSTANDGANGSRTFTNTLPTGDCPESGLPPAFGTAVNTAVLTGVTTTGITGVFPASDSSIAFTTYLPTATAAAGAILPGYVPAASGTGTTRSIALTGSATAPVSGVFSSDNKFFFTGTAGDNQVHVITRSTLTDTSQIAPRLPSNTNTTGTATPNLLVQYPRTVTNN</sequence>
<evidence type="ECO:0000313" key="1">
    <source>
        <dbReference type="EMBL" id="AFL89961.1"/>
    </source>
</evidence>
<reference evidence="1 2" key="1">
    <citation type="submission" date="2012-06" db="EMBL/GenBank/DDBJ databases">
        <title>Complete genome of Terriglobus roseus DSM 18391.</title>
        <authorList>
            <consortium name="US DOE Joint Genome Institute (JGI-PGF)"/>
            <person name="Lucas S."/>
            <person name="Copeland A."/>
            <person name="Lapidus A."/>
            <person name="Glavina del Rio T."/>
            <person name="Dalin E."/>
            <person name="Tice H."/>
            <person name="Bruce D."/>
            <person name="Goodwin L."/>
            <person name="Pitluck S."/>
            <person name="Peters L."/>
            <person name="Mikhailova N."/>
            <person name="Munk A.C.C."/>
            <person name="Kyrpides N."/>
            <person name="Mavromatis K."/>
            <person name="Ivanova N."/>
            <person name="Brettin T."/>
            <person name="Detter J.C."/>
            <person name="Han C."/>
            <person name="Larimer F."/>
            <person name="Land M."/>
            <person name="Hauser L."/>
            <person name="Markowitz V."/>
            <person name="Cheng J.-F."/>
            <person name="Hugenholtz P."/>
            <person name="Woyke T."/>
            <person name="Wu D."/>
            <person name="Brambilla E."/>
            <person name="Klenk H.-P."/>
            <person name="Eisen J.A."/>
        </authorList>
    </citation>
    <scope>NUCLEOTIDE SEQUENCE [LARGE SCALE GENOMIC DNA]</scope>
    <source>
        <strain evidence="2">DSM 18391 / NRRL B-41598 / KBS 63</strain>
    </source>
</reference>
<dbReference type="InterPro" id="IPR015943">
    <property type="entry name" value="WD40/YVTN_repeat-like_dom_sf"/>
</dbReference>
<evidence type="ECO:0000313" key="2">
    <source>
        <dbReference type="Proteomes" id="UP000006056"/>
    </source>
</evidence>
<gene>
    <name evidence="1" type="ordered locus">Terro_3750</name>
</gene>
<organism evidence="1 2">
    <name type="scientific">Terriglobus roseus (strain DSM 18391 / NRRL B-41598 / KBS 63)</name>
    <dbReference type="NCBI Taxonomy" id="926566"/>
    <lineage>
        <taxon>Bacteria</taxon>
        <taxon>Pseudomonadati</taxon>
        <taxon>Acidobacteriota</taxon>
        <taxon>Terriglobia</taxon>
        <taxon>Terriglobales</taxon>
        <taxon>Acidobacteriaceae</taxon>
        <taxon>Terriglobus</taxon>
    </lineage>
</organism>
<dbReference type="SUPFAM" id="SSF50969">
    <property type="entry name" value="YVTN repeat-like/Quinoprotein amine dehydrogenase"/>
    <property type="match status" value="1"/>
</dbReference>
<accession>I3ZL43</accession>
<dbReference type="eggNOG" id="COG3391">
    <property type="taxonomic scope" value="Bacteria"/>
</dbReference>